<dbReference type="Proteomes" id="UP000029910">
    <property type="component" value="Chromosome"/>
</dbReference>
<evidence type="ECO:0000313" key="2">
    <source>
        <dbReference type="Proteomes" id="UP000029910"/>
    </source>
</evidence>
<reference evidence="1 2" key="1">
    <citation type="journal article" date="2015" name="Genome Announc.">
        <title>Genome Sequence of Corynebacterium ulcerans Strain FRC11.</title>
        <authorList>
            <person name="Benevides Lde J."/>
            <person name="Viana M.V."/>
            <person name="Mariano D.C."/>
            <person name="Rocha Fde S."/>
            <person name="Bagano P.C."/>
            <person name="Folador E.L."/>
            <person name="Pereira F.L."/>
            <person name="Dorella F.A."/>
            <person name="Leal C.A."/>
            <person name="Carvalho A.F."/>
            <person name="Soares Sde C."/>
            <person name="Carneiro A."/>
            <person name="Ramos R."/>
            <person name="Badell-Ocando E."/>
            <person name="Guiso N."/>
            <person name="Silva A."/>
            <person name="Figueiredo H."/>
            <person name="Azevedo V."/>
            <person name="Guimaraes L.C."/>
        </authorList>
    </citation>
    <scope>NUCLEOTIDE SEQUENCE [LARGE SCALE GENOMIC DNA]</scope>
    <source>
        <strain evidence="2">FRC0011</strain>
    </source>
</reference>
<sequence>MSQTCQWAGADSKYEGAFLIVKARSKQGMDEEGRGRKFWKESTILSRILAKAKVDN</sequence>
<keyword evidence="2" id="KW-1185">Reference proteome</keyword>
<dbReference type="EMBL" id="CP009622">
    <property type="protein sequence ID" value="AIU32063.1"/>
    <property type="molecule type" value="Genomic_DNA"/>
</dbReference>
<name>A0ABN4EG79_9CORY</name>
<accession>A0ABN4EG79</accession>
<evidence type="ECO:0000313" key="1">
    <source>
        <dbReference type="EMBL" id="AIU32063.1"/>
    </source>
</evidence>
<gene>
    <name evidence="1" type="ORF">CulFRC11_0470</name>
</gene>
<protein>
    <submittedName>
        <fullName evidence="1">Uncharacterized protein</fullName>
    </submittedName>
</protein>
<organism evidence="1 2">
    <name type="scientific">Corynebacterium ramonii</name>
    <dbReference type="NCBI Taxonomy" id="3026968"/>
    <lineage>
        <taxon>Bacteria</taxon>
        <taxon>Bacillati</taxon>
        <taxon>Actinomycetota</taxon>
        <taxon>Actinomycetes</taxon>
        <taxon>Mycobacteriales</taxon>
        <taxon>Corynebacteriaceae</taxon>
        <taxon>Corynebacterium</taxon>
    </lineage>
</organism>
<proteinExistence type="predicted"/>